<comment type="caution">
    <text evidence="1">The sequence shown here is derived from an EMBL/GenBank/DDBJ whole genome shotgun (WGS) entry which is preliminary data.</text>
</comment>
<gene>
    <name evidence="1" type="ORF">SPARVUS_LOCUS2745030</name>
</gene>
<reference evidence="1" key="1">
    <citation type="submission" date="2023-05" db="EMBL/GenBank/DDBJ databases">
        <authorList>
            <person name="Stuckert A."/>
        </authorList>
    </citation>
    <scope>NUCLEOTIDE SEQUENCE</scope>
</reference>
<dbReference type="EMBL" id="CATNWA010003644">
    <property type="protein sequence ID" value="CAI9545888.1"/>
    <property type="molecule type" value="Genomic_DNA"/>
</dbReference>
<protein>
    <submittedName>
        <fullName evidence="1">Uncharacterized protein</fullName>
    </submittedName>
</protein>
<accession>A0ABN9BEC8</accession>
<keyword evidence="2" id="KW-1185">Reference proteome</keyword>
<name>A0ABN9BEC8_9NEOB</name>
<proteinExistence type="predicted"/>
<evidence type="ECO:0000313" key="2">
    <source>
        <dbReference type="Proteomes" id="UP001162483"/>
    </source>
</evidence>
<dbReference type="Proteomes" id="UP001162483">
    <property type="component" value="Unassembled WGS sequence"/>
</dbReference>
<organism evidence="1 2">
    <name type="scientific">Staurois parvus</name>
    <dbReference type="NCBI Taxonomy" id="386267"/>
    <lineage>
        <taxon>Eukaryota</taxon>
        <taxon>Metazoa</taxon>
        <taxon>Chordata</taxon>
        <taxon>Craniata</taxon>
        <taxon>Vertebrata</taxon>
        <taxon>Euteleostomi</taxon>
        <taxon>Amphibia</taxon>
        <taxon>Batrachia</taxon>
        <taxon>Anura</taxon>
        <taxon>Neobatrachia</taxon>
        <taxon>Ranoidea</taxon>
        <taxon>Ranidae</taxon>
        <taxon>Staurois</taxon>
    </lineage>
</organism>
<sequence>MRYGTYMRAWEFIIVAKGRGEYMASGDWLDGLYSELSGHWLDEYGVVAIWLGYEYGVVAIGWGYEYGVVAIGWDEYGVVAIGWVADEYGSSGHVGLG</sequence>
<evidence type="ECO:0000313" key="1">
    <source>
        <dbReference type="EMBL" id="CAI9545888.1"/>
    </source>
</evidence>